<organism evidence="17 18">
    <name type="scientific">Adhaeribacter arboris</name>
    <dbReference type="NCBI Taxonomy" id="2072846"/>
    <lineage>
        <taxon>Bacteria</taxon>
        <taxon>Pseudomonadati</taxon>
        <taxon>Bacteroidota</taxon>
        <taxon>Cytophagia</taxon>
        <taxon>Cytophagales</taxon>
        <taxon>Hymenobacteraceae</taxon>
        <taxon>Adhaeribacter</taxon>
    </lineage>
</organism>
<keyword evidence="13" id="KW-0961">Cell wall biogenesis/degradation</keyword>
<evidence type="ECO:0000259" key="16">
    <source>
        <dbReference type="Pfam" id="PF03717"/>
    </source>
</evidence>
<dbReference type="PANTHER" id="PTHR30627:SF2">
    <property type="entry name" value="PEPTIDOGLYCAN D,D-TRANSPEPTIDASE MRDA"/>
    <property type="match status" value="1"/>
</dbReference>
<dbReference type="Proteomes" id="UP000240357">
    <property type="component" value="Unassembled WGS sequence"/>
</dbReference>
<dbReference type="InterPro" id="IPR012338">
    <property type="entry name" value="Beta-lactam/transpept-like"/>
</dbReference>
<dbReference type="Gene3D" id="3.90.1310.10">
    <property type="entry name" value="Penicillin-binding protein 2a (Domain 2)"/>
    <property type="match status" value="1"/>
</dbReference>
<dbReference type="GO" id="GO:0008658">
    <property type="term" value="F:penicillin binding"/>
    <property type="evidence" value="ECO:0007669"/>
    <property type="project" value="InterPro"/>
</dbReference>
<dbReference type="GO" id="GO:0008360">
    <property type="term" value="P:regulation of cell shape"/>
    <property type="evidence" value="ECO:0007669"/>
    <property type="project" value="UniProtKB-KW"/>
</dbReference>
<comment type="caution">
    <text evidence="17">The sequence shown here is derived from an EMBL/GenBank/DDBJ whole genome shotgun (WGS) entry which is preliminary data.</text>
</comment>
<gene>
    <name evidence="17" type="primary">mrdA</name>
    <name evidence="17" type="ORF">AHMF7605_25105</name>
</gene>
<accession>A0A2T2YM16</accession>
<keyword evidence="3" id="KW-1003">Cell membrane</keyword>
<evidence type="ECO:0000256" key="9">
    <source>
        <dbReference type="ARBA" id="ARBA00022960"/>
    </source>
</evidence>
<evidence type="ECO:0000256" key="3">
    <source>
        <dbReference type="ARBA" id="ARBA00022475"/>
    </source>
</evidence>
<keyword evidence="9" id="KW-0133">Cell shape</keyword>
<proteinExistence type="predicted"/>
<keyword evidence="7 14" id="KW-0812">Transmembrane</keyword>
<feature type="domain" description="Penicillin-binding protein dimerisation" evidence="16">
    <location>
        <begin position="51"/>
        <end position="212"/>
    </location>
</feature>
<dbReference type="PANTHER" id="PTHR30627">
    <property type="entry name" value="PEPTIDOGLYCAN D,D-TRANSPEPTIDASE"/>
    <property type="match status" value="1"/>
</dbReference>
<dbReference type="GO" id="GO:0005886">
    <property type="term" value="C:plasma membrane"/>
    <property type="evidence" value="ECO:0007669"/>
    <property type="project" value="UniProtKB-SubCell"/>
</dbReference>
<reference evidence="17 18" key="1">
    <citation type="submission" date="2018-03" db="EMBL/GenBank/DDBJ databases">
        <title>Adhaeribacter sp. HMF7605 Genome sequencing and assembly.</title>
        <authorList>
            <person name="Kang H."/>
            <person name="Kang J."/>
            <person name="Cha I."/>
            <person name="Kim H."/>
            <person name="Joh K."/>
        </authorList>
    </citation>
    <scope>NUCLEOTIDE SEQUENCE [LARGE SCALE GENOMIC DNA]</scope>
    <source>
        <strain evidence="17 18">HMF7605</strain>
    </source>
</reference>
<evidence type="ECO:0000256" key="14">
    <source>
        <dbReference type="SAM" id="Phobius"/>
    </source>
</evidence>
<dbReference type="OrthoDB" id="9766847at2"/>
<dbReference type="InterPro" id="IPR050515">
    <property type="entry name" value="Beta-lactam/transpept"/>
</dbReference>
<evidence type="ECO:0000256" key="13">
    <source>
        <dbReference type="ARBA" id="ARBA00023316"/>
    </source>
</evidence>
<dbReference type="EMBL" id="PYFT01000001">
    <property type="protein sequence ID" value="PSR56537.1"/>
    <property type="molecule type" value="Genomic_DNA"/>
</dbReference>
<keyword evidence="11 14" id="KW-1133">Transmembrane helix</keyword>
<protein>
    <submittedName>
        <fullName evidence="17">Penicillin-binding protein 2</fullName>
    </submittedName>
</protein>
<dbReference type="GO" id="GO:0071555">
    <property type="term" value="P:cell wall organization"/>
    <property type="evidence" value="ECO:0007669"/>
    <property type="project" value="UniProtKB-KW"/>
</dbReference>
<evidence type="ECO:0000256" key="6">
    <source>
        <dbReference type="ARBA" id="ARBA00022670"/>
    </source>
</evidence>
<dbReference type="InterPro" id="IPR036138">
    <property type="entry name" value="PBP_dimer_sf"/>
</dbReference>
<dbReference type="Gene3D" id="3.40.710.10">
    <property type="entry name" value="DD-peptidase/beta-lactamase superfamily"/>
    <property type="match status" value="1"/>
</dbReference>
<dbReference type="AlphaFoldDB" id="A0A2T2YM16"/>
<evidence type="ECO:0000256" key="5">
    <source>
        <dbReference type="ARBA" id="ARBA00022645"/>
    </source>
</evidence>
<evidence type="ECO:0000256" key="7">
    <source>
        <dbReference type="ARBA" id="ARBA00022692"/>
    </source>
</evidence>
<evidence type="ECO:0000256" key="8">
    <source>
        <dbReference type="ARBA" id="ARBA00022801"/>
    </source>
</evidence>
<evidence type="ECO:0000256" key="11">
    <source>
        <dbReference type="ARBA" id="ARBA00022989"/>
    </source>
</evidence>
<dbReference type="Pfam" id="PF03717">
    <property type="entry name" value="PBP_dimer"/>
    <property type="match status" value="1"/>
</dbReference>
<comment type="subcellular location">
    <subcellularLocation>
        <location evidence="2">Cell membrane</location>
    </subcellularLocation>
    <subcellularLocation>
        <location evidence="1">Membrane</location>
        <topology evidence="1">Single-pass membrane protein</topology>
    </subcellularLocation>
</comment>
<dbReference type="GO" id="GO:0009252">
    <property type="term" value="P:peptidoglycan biosynthetic process"/>
    <property type="evidence" value="ECO:0007669"/>
    <property type="project" value="UniProtKB-KW"/>
</dbReference>
<evidence type="ECO:0000256" key="1">
    <source>
        <dbReference type="ARBA" id="ARBA00004167"/>
    </source>
</evidence>
<dbReference type="Gene3D" id="3.30.1390.30">
    <property type="entry name" value="Penicillin-binding protein 2a, domain 3"/>
    <property type="match status" value="1"/>
</dbReference>
<keyword evidence="5" id="KW-0121">Carboxypeptidase</keyword>
<dbReference type="RefSeq" id="WP_106932715.1">
    <property type="nucleotide sequence ID" value="NZ_PYFT01000001.1"/>
</dbReference>
<evidence type="ECO:0000256" key="2">
    <source>
        <dbReference type="ARBA" id="ARBA00004236"/>
    </source>
</evidence>
<evidence type="ECO:0000313" key="17">
    <source>
        <dbReference type="EMBL" id="PSR56537.1"/>
    </source>
</evidence>
<evidence type="ECO:0000256" key="10">
    <source>
        <dbReference type="ARBA" id="ARBA00022984"/>
    </source>
</evidence>
<dbReference type="GO" id="GO:0006508">
    <property type="term" value="P:proteolysis"/>
    <property type="evidence" value="ECO:0007669"/>
    <property type="project" value="UniProtKB-KW"/>
</dbReference>
<dbReference type="InterPro" id="IPR017790">
    <property type="entry name" value="Penicillin-binding_protein_2"/>
</dbReference>
<keyword evidence="10" id="KW-0573">Peptidoglycan synthesis</keyword>
<dbReference type="SUPFAM" id="SSF56601">
    <property type="entry name" value="beta-lactamase/transpeptidase-like"/>
    <property type="match status" value="1"/>
</dbReference>
<dbReference type="GO" id="GO:0009002">
    <property type="term" value="F:serine-type D-Ala-D-Ala carboxypeptidase activity"/>
    <property type="evidence" value="ECO:0007669"/>
    <property type="project" value="InterPro"/>
</dbReference>
<keyword evidence="12 14" id="KW-0472">Membrane</keyword>
<dbReference type="SUPFAM" id="SSF56519">
    <property type="entry name" value="Penicillin binding protein dimerisation domain"/>
    <property type="match status" value="1"/>
</dbReference>
<evidence type="ECO:0000256" key="4">
    <source>
        <dbReference type="ARBA" id="ARBA00022519"/>
    </source>
</evidence>
<dbReference type="InterPro" id="IPR001460">
    <property type="entry name" value="PCN-bd_Tpept"/>
</dbReference>
<name>A0A2T2YM16_9BACT</name>
<dbReference type="GO" id="GO:0071972">
    <property type="term" value="F:peptidoglycan L,D-transpeptidase activity"/>
    <property type="evidence" value="ECO:0007669"/>
    <property type="project" value="TreeGrafter"/>
</dbReference>
<dbReference type="Pfam" id="PF00905">
    <property type="entry name" value="Transpeptidase"/>
    <property type="match status" value="1"/>
</dbReference>
<dbReference type="NCBIfam" id="TIGR03423">
    <property type="entry name" value="pbp2_mrdA"/>
    <property type="match status" value="1"/>
</dbReference>
<keyword evidence="6" id="KW-0645">Protease</keyword>
<evidence type="ECO:0000256" key="12">
    <source>
        <dbReference type="ARBA" id="ARBA00023136"/>
    </source>
</evidence>
<evidence type="ECO:0000259" key="15">
    <source>
        <dbReference type="Pfam" id="PF00905"/>
    </source>
</evidence>
<keyword evidence="4" id="KW-0997">Cell inner membrane</keyword>
<feature type="domain" description="Penicillin-binding protein transpeptidase" evidence="15">
    <location>
        <begin position="254"/>
        <end position="579"/>
    </location>
</feature>
<evidence type="ECO:0000313" key="18">
    <source>
        <dbReference type="Proteomes" id="UP000240357"/>
    </source>
</evidence>
<keyword evidence="8" id="KW-0378">Hydrolase</keyword>
<dbReference type="InterPro" id="IPR005311">
    <property type="entry name" value="PBP_dimer"/>
</dbReference>
<feature type="transmembrane region" description="Helical" evidence="14">
    <location>
        <begin position="9"/>
        <end position="28"/>
    </location>
</feature>
<sequence>MRYLESRKYVVQGIFFTVGIVFALKLFYIQVLNPKYKLAAENNAIQKIVQYPFRGLIYDRKGKLLVQNIPVYDLMVVPKEIKGIDTVRFCQLFRISIEDFRQKIKEAKLYSYVKPSPFLPKLTTQEFAAIQDNLIEFPGFYINARTVRGYSHQSLSHALGYIGEVSPTQLAKPEYAHYTPGDYIGKSGIELKYEKYLMGKKGVKYKMVNVRGIDKGPFRNGEYDTMAVAGQDIVSTIDLELQQYGEKLMAGKRGTVVAIEPSTGEILSFISAPFYDPNLLTGKELGKNYLSLLRNPDKPLLNRPQSSKYPPGSIFKLVQALIALEQGVITPETGFPCNQSLVKCAHGHPYPSNLAIGIENSCNPYFYMVFKNVVNRGKSRNVFADTRLGLDDWRKQVLTFGFANKLGVDLPYEVRGNIPTSSFYDRVHGRNHWKYATIYSLSIGQGETETTPLQMANLMATIANKGYYITPHIIKGIGKNKQPLPEFQEKCYTSIHPKHFEPVIEGMAQVVSSRWGTGWWANLSGLGIEICGKTGTVQNARGRDHAVFVAFAPRQNPKIAIAVYIENAGFGAVSSAPLASLMIQKYLTGKITGPQWNRWENWLINQDYLNSKH</sequence>
<keyword evidence="18" id="KW-1185">Reference proteome</keyword>